<protein>
    <submittedName>
        <fullName evidence="1">Uncharacterized protein</fullName>
    </submittedName>
</protein>
<name>A0A6S7IXL9_PARCT</name>
<dbReference type="Proteomes" id="UP001152795">
    <property type="component" value="Unassembled WGS sequence"/>
</dbReference>
<reference evidence="1" key="1">
    <citation type="submission" date="2020-04" db="EMBL/GenBank/DDBJ databases">
        <authorList>
            <person name="Alioto T."/>
            <person name="Alioto T."/>
            <person name="Gomez Garrido J."/>
        </authorList>
    </citation>
    <scope>NUCLEOTIDE SEQUENCE</scope>
    <source>
        <strain evidence="1">A484AB</strain>
    </source>
</reference>
<evidence type="ECO:0000313" key="2">
    <source>
        <dbReference type="Proteomes" id="UP001152795"/>
    </source>
</evidence>
<dbReference type="AlphaFoldDB" id="A0A6S7IXL9"/>
<sequence>MNAHNHHKILSEGSATPLQLFAVYMPWTYFHGGELNDPTPDDWAAELPETSVVTVPRVQSPLSAANLHLLQNKTNPLATSSTNGKDLYLETVEFVGRIILNSTDESHETA</sequence>
<evidence type="ECO:0000313" key="1">
    <source>
        <dbReference type="EMBL" id="CAB4010231.1"/>
    </source>
</evidence>
<gene>
    <name evidence="1" type="ORF">PACLA_8A051060</name>
</gene>
<keyword evidence="2" id="KW-1185">Reference proteome</keyword>
<comment type="caution">
    <text evidence="1">The sequence shown here is derived from an EMBL/GenBank/DDBJ whole genome shotgun (WGS) entry which is preliminary data.</text>
</comment>
<accession>A0A6S7IXL9</accession>
<dbReference type="EMBL" id="CACRXK020006717">
    <property type="protein sequence ID" value="CAB4010231.1"/>
    <property type="molecule type" value="Genomic_DNA"/>
</dbReference>
<organism evidence="1 2">
    <name type="scientific">Paramuricea clavata</name>
    <name type="common">Red gorgonian</name>
    <name type="synonym">Violescent sea-whip</name>
    <dbReference type="NCBI Taxonomy" id="317549"/>
    <lineage>
        <taxon>Eukaryota</taxon>
        <taxon>Metazoa</taxon>
        <taxon>Cnidaria</taxon>
        <taxon>Anthozoa</taxon>
        <taxon>Octocorallia</taxon>
        <taxon>Malacalcyonacea</taxon>
        <taxon>Plexauridae</taxon>
        <taxon>Paramuricea</taxon>
    </lineage>
</organism>
<proteinExistence type="predicted"/>
<dbReference type="OrthoDB" id="2686689at2759"/>